<proteinExistence type="predicted"/>
<dbReference type="EMBL" id="CAJOBJ010230588">
    <property type="protein sequence ID" value="CAF5053939.1"/>
    <property type="molecule type" value="Genomic_DNA"/>
</dbReference>
<sequence length="59" mass="6064">CICKTGFAGPRCDSTDFCATFPCLNGGTCVRTNEEPYGGCSCPAEFSGPTCSNDPCSPS</sequence>
<accession>A0A816D2W0</accession>
<dbReference type="InterPro" id="IPR000742">
    <property type="entry name" value="EGF"/>
</dbReference>
<dbReference type="EMBL" id="CAJNRE010006436">
    <property type="protein sequence ID" value="CAF2055092.1"/>
    <property type="molecule type" value="Genomic_DNA"/>
</dbReference>
<comment type="caution">
    <text evidence="1">Lacks conserved residue(s) required for the propagation of feature annotation.</text>
</comment>
<feature type="disulfide bond" evidence="1">
    <location>
        <begin position="42"/>
        <end position="51"/>
    </location>
</feature>
<feature type="non-terminal residue" evidence="4">
    <location>
        <position position="59"/>
    </location>
</feature>
<evidence type="ECO:0000256" key="1">
    <source>
        <dbReference type="PROSITE-ProRule" id="PRU00076"/>
    </source>
</evidence>
<feature type="domain" description="EGF-like" evidence="2">
    <location>
        <begin position="14"/>
        <end position="52"/>
    </location>
</feature>
<evidence type="ECO:0000313" key="7">
    <source>
        <dbReference type="EMBL" id="CAF5039600.1"/>
    </source>
</evidence>
<dbReference type="Proteomes" id="UP000681967">
    <property type="component" value="Unassembled WGS sequence"/>
</dbReference>
<dbReference type="EMBL" id="CAJNOW010014451">
    <property type="protein sequence ID" value="CAF1632835.1"/>
    <property type="molecule type" value="Genomic_DNA"/>
</dbReference>
<evidence type="ECO:0000313" key="4">
    <source>
        <dbReference type="EMBL" id="CAF1632835.1"/>
    </source>
</evidence>
<feature type="non-terminal residue" evidence="4">
    <location>
        <position position="1"/>
    </location>
</feature>
<dbReference type="SUPFAM" id="SSF57196">
    <property type="entry name" value="EGF/Laminin"/>
    <property type="match status" value="1"/>
</dbReference>
<organism evidence="4 9">
    <name type="scientific">Rotaria magnacalcarata</name>
    <dbReference type="NCBI Taxonomy" id="392030"/>
    <lineage>
        <taxon>Eukaryota</taxon>
        <taxon>Metazoa</taxon>
        <taxon>Spiralia</taxon>
        <taxon>Gnathifera</taxon>
        <taxon>Rotifera</taxon>
        <taxon>Eurotatoria</taxon>
        <taxon>Bdelloidea</taxon>
        <taxon>Philodinida</taxon>
        <taxon>Philodinidae</taxon>
        <taxon>Rotaria</taxon>
    </lineage>
</organism>
<dbReference type="Proteomes" id="UP000663834">
    <property type="component" value="Unassembled WGS sequence"/>
</dbReference>
<gene>
    <name evidence="6" type="ORF">BYL167_LOCUS51405</name>
    <name evidence="3" type="ORF">CJN711_LOCUS29780</name>
    <name evidence="8" type="ORF">GIL414_LOCUS60122</name>
    <name evidence="4" type="ORF">KQP761_LOCUS26533</name>
    <name evidence="5" type="ORF">MBJ925_LOCUS13894</name>
    <name evidence="7" type="ORF">SMN809_LOCUS58569</name>
</gene>
<evidence type="ECO:0000313" key="6">
    <source>
        <dbReference type="EMBL" id="CAF4882822.1"/>
    </source>
</evidence>
<dbReference type="EMBL" id="CAJNOV010014199">
    <property type="protein sequence ID" value="CAF1541981.1"/>
    <property type="molecule type" value="Genomic_DNA"/>
</dbReference>
<dbReference type="Proteomes" id="UP000663855">
    <property type="component" value="Unassembled WGS sequence"/>
</dbReference>
<comment type="caution">
    <text evidence="4">The sequence shown here is derived from an EMBL/GenBank/DDBJ whole genome shotgun (WGS) entry which is preliminary data.</text>
</comment>
<keyword evidence="1" id="KW-1015">Disulfide bond</keyword>
<dbReference type="Proteomes" id="UP000681720">
    <property type="component" value="Unassembled WGS sequence"/>
</dbReference>
<feature type="domain" description="EGF-like" evidence="2">
    <location>
        <begin position="1"/>
        <end position="13"/>
    </location>
</feature>
<dbReference type="PROSITE" id="PS01186">
    <property type="entry name" value="EGF_2"/>
    <property type="match status" value="1"/>
</dbReference>
<protein>
    <recommendedName>
        <fullName evidence="2">EGF-like domain-containing protein</fullName>
    </recommendedName>
</protein>
<dbReference type="OrthoDB" id="430340at2759"/>
<reference evidence="4" key="1">
    <citation type="submission" date="2021-02" db="EMBL/GenBank/DDBJ databases">
        <authorList>
            <person name="Nowell W R."/>
        </authorList>
    </citation>
    <scope>NUCLEOTIDE SEQUENCE</scope>
</reference>
<evidence type="ECO:0000259" key="2">
    <source>
        <dbReference type="PROSITE" id="PS50026"/>
    </source>
</evidence>
<dbReference type="Proteomes" id="UP000663824">
    <property type="component" value="Unassembled WGS sequence"/>
</dbReference>
<dbReference type="PROSITE" id="PS50026">
    <property type="entry name" value="EGF_3"/>
    <property type="match status" value="2"/>
</dbReference>
<dbReference type="Gene3D" id="2.10.25.10">
    <property type="entry name" value="Laminin"/>
    <property type="match status" value="1"/>
</dbReference>
<evidence type="ECO:0000313" key="3">
    <source>
        <dbReference type="EMBL" id="CAF1541981.1"/>
    </source>
</evidence>
<name>A0A816D2W0_9BILA</name>
<dbReference type="AlphaFoldDB" id="A0A816D2W0"/>
<feature type="disulfide bond" evidence="1">
    <location>
        <begin position="23"/>
        <end position="40"/>
    </location>
</feature>
<evidence type="ECO:0000313" key="9">
    <source>
        <dbReference type="Proteomes" id="UP000663834"/>
    </source>
</evidence>
<evidence type="ECO:0000313" key="5">
    <source>
        <dbReference type="EMBL" id="CAF2055092.1"/>
    </source>
</evidence>
<dbReference type="Proteomes" id="UP000676336">
    <property type="component" value="Unassembled WGS sequence"/>
</dbReference>
<dbReference type="Pfam" id="PF00008">
    <property type="entry name" value="EGF"/>
    <property type="match status" value="1"/>
</dbReference>
<evidence type="ECO:0000313" key="8">
    <source>
        <dbReference type="EMBL" id="CAF5053939.1"/>
    </source>
</evidence>
<dbReference type="EMBL" id="CAJOBH010162260">
    <property type="protein sequence ID" value="CAF4882822.1"/>
    <property type="molecule type" value="Genomic_DNA"/>
</dbReference>
<dbReference type="EMBL" id="CAJOBI010220251">
    <property type="protein sequence ID" value="CAF5039600.1"/>
    <property type="molecule type" value="Genomic_DNA"/>
</dbReference>
<feature type="disulfide bond" evidence="1">
    <location>
        <begin position="3"/>
        <end position="12"/>
    </location>
</feature>
<keyword evidence="1" id="KW-0245">EGF-like domain</keyword>
<dbReference type="PROSITE" id="PS00022">
    <property type="entry name" value="EGF_1"/>
    <property type="match status" value="2"/>
</dbReference>